<dbReference type="Gene3D" id="3.40.50.1010">
    <property type="entry name" value="5'-nuclease"/>
    <property type="match status" value="1"/>
</dbReference>
<accession>A0A0R2REQ3</accession>
<dbReference type="Pfam" id="PF01850">
    <property type="entry name" value="PIN"/>
    <property type="match status" value="1"/>
</dbReference>
<proteinExistence type="predicted"/>
<evidence type="ECO:0000259" key="1">
    <source>
        <dbReference type="Pfam" id="PF01850"/>
    </source>
</evidence>
<dbReference type="AlphaFoldDB" id="A0A0R2REQ3"/>
<evidence type="ECO:0000313" key="3">
    <source>
        <dbReference type="Proteomes" id="UP000051269"/>
    </source>
</evidence>
<dbReference type="SUPFAM" id="SSF88723">
    <property type="entry name" value="PIN domain-like"/>
    <property type="match status" value="1"/>
</dbReference>
<reference evidence="2 3" key="1">
    <citation type="submission" date="2015-10" db="EMBL/GenBank/DDBJ databases">
        <title>Metagenome-Assembled Genomes uncover a global brackish microbiome.</title>
        <authorList>
            <person name="Hugerth L.W."/>
            <person name="Larsson J."/>
            <person name="Alneberg J."/>
            <person name="Lindh M.V."/>
            <person name="Legrand C."/>
            <person name="Pinhassi J."/>
            <person name="Andersson A.F."/>
        </authorList>
    </citation>
    <scope>NUCLEOTIDE SEQUENCE [LARGE SCALE GENOMIC DNA]</scope>
    <source>
        <strain evidence="2">BACL18 MAG-120507-bin52</strain>
    </source>
</reference>
<feature type="domain" description="PIN" evidence="1">
    <location>
        <begin position="4"/>
        <end position="120"/>
    </location>
</feature>
<name>A0A0R2REQ3_9BACT</name>
<dbReference type="EMBL" id="LIBO01000395">
    <property type="protein sequence ID" value="KRO59245.1"/>
    <property type="molecule type" value="Genomic_DNA"/>
</dbReference>
<dbReference type="PANTHER" id="PTHR36173">
    <property type="entry name" value="RIBONUCLEASE VAPC16-RELATED"/>
    <property type="match status" value="1"/>
</dbReference>
<dbReference type="PANTHER" id="PTHR36173:SF2">
    <property type="entry name" value="RIBONUCLEASE VAPC16"/>
    <property type="match status" value="1"/>
</dbReference>
<dbReference type="InterPro" id="IPR002716">
    <property type="entry name" value="PIN_dom"/>
</dbReference>
<dbReference type="InterPro" id="IPR029060">
    <property type="entry name" value="PIN-like_dom_sf"/>
</dbReference>
<dbReference type="CDD" id="cd09872">
    <property type="entry name" value="PIN_Sll0205-like"/>
    <property type="match status" value="1"/>
</dbReference>
<dbReference type="InterPro" id="IPR041705">
    <property type="entry name" value="PIN_Sll0205"/>
</dbReference>
<comment type="caution">
    <text evidence="2">The sequence shown here is derived from an EMBL/GenBank/DDBJ whole genome shotgun (WGS) entry which is preliminary data.</text>
</comment>
<dbReference type="InterPro" id="IPR052919">
    <property type="entry name" value="TA_system_RNase"/>
</dbReference>
<organism evidence="2 3">
    <name type="scientific">Verrucomicrobia subdivision 6 bacterium BACL9 MAG-120507-bin52</name>
    <dbReference type="NCBI Taxonomy" id="1655590"/>
    <lineage>
        <taxon>Bacteria</taxon>
        <taxon>Pseudomonadati</taxon>
        <taxon>Verrucomicrobiota</taxon>
        <taxon>Verrucomicrobiia</taxon>
        <taxon>Verrucomicrobiales</taxon>
        <taxon>Verrucomicrobia subdivision 6</taxon>
    </lineage>
</organism>
<protein>
    <recommendedName>
        <fullName evidence="1">PIN domain-containing protein</fullName>
    </recommendedName>
</protein>
<sequence length="131" mass="14597">MKLLIDTAALIWFLRKDEEISARAAGAMEDSRNQVYVSAAALWEISAKAATGALVAPDGLGETLSQDLEAVGFRILPIEGRHAEEVYQLPRVHADPLDRVMIAQCRLEKMTAVTNDPAWSDRRYEISTLWK</sequence>
<dbReference type="Proteomes" id="UP000051269">
    <property type="component" value="Unassembled WGS sequence"/>
</dbReference>
<evidence type="ECO:0000313" key="2">
    <source>
        <dbReference type="EMBL" id="KRO59245.1"/>
    </source>
</evidence>
<gene>
    <name evidence="2" type="ORF">ABR82_07030</name>
</gene>